<evidence type="ECO:0000256" key="1">
    <source>
        <dbReference type="SAM" id="MobiDB-lite"/>
    </source>
</evidence>
<sequence>MPSGKKARGRKNRAKKEANHRRTLWEPTVLRSGVNNASSCEHTLAVLPQIPQDCPAVSLMNHIAGKGFFDRATSFAGVDPVELCFLSLRDHTDVVREESERFLAIDLLLRFVRNVFLRDSVVEGESWFQQRHQNEVMICCIINLLSKLAGGNHRDAVKHLPCRAIKTSNKLVGGNRRDAVKFVAKRLPCTCLKELHRATREKVAKVGTCDGCGNRQIGLVTRKAAAVLRLLVEIAGSRQTPTLAKGTHKEGNGLRKVTDVGQEMGDTVKGAEESEGQTKEETNCRSHSKEDQQNFLLCSRLPFAPTAWQQQGQQVTRRDQCDNAERQEGARAQESRKEGGDSDGGSEDAVGANGPPQRRAGGPPSDLPRRPGRLFHEPHSGQRVLRQGDKFRRRRSIGFVLSVIEGPSESCRGKGPAISCDQLAAAVHSERFCPRLCCGGGDLVPTTPR</sequence>
<proteinExistence type="predicted"/>
<name>K0R5W6_THAOC</name>
<feature type="region of interest" description="Disordered" evidence="1">
    <location>
        <begin position="307"/>
        <end position="389"/>
    </location>
</feature>
<feature type="compositionally biased region" description="Basic and acidic residues" evidence="1">
    <location>
        <begin position="269"/>
        <end position="289"/>
    </location>
</feature>
<feature type="compositionally biased region" description="Basic and acidic residues" evidence="1">
    <location>
        <begin position="316"/>
        <end position="340"/>
    </location>
</feature>
<feature type="region of interest" description="Disordered" evidence="1">
    <location>
        <begin position="242"/>
        <end position="289"/>
    </location>
</feature>
<organism evidence="2 3">
    <name type="scientific">Thalassiosira oceanica</name>
    <name type="common">Marine diatom</name>
    <dbReference type="NCBI Taxonomy" id="159749"/>
    <lineage>
        <taxon>Eukaryota</taxon>
        <taxon>Sar</taxon>
        <taxon>Stramenopiles</taxon>
        <taxon>Ochrophyta</taxon>
        <taxon>Bacillariophyta</taxon>
        <taxon>Coscinodiscophyceae</taxon>
        <taxon>Thalassiosirophycidae</taxon>
        <taxon>Thalassiosirales</taxon>
        <taxon>Thalassiosiraceae</taxon>
        <taxon>Thalassiosira</taxon>
    </lineage>
</organism>
<feature type="compositionally biased region" description="Basic and acidic residues" evidence="1">
    <location>
        <begin position="374"/>
        <end position="389"/>
    </location>
</feature>
<protein>
    <submittedName>
        <fullName evidence="2">Uncharacterized protein</fullName>
    </submittedName>
</protein>
<feature type="region of interest" description="Disordered" evidence="1">
    <location>
        <begin position="1"/>
        <end position="22"/>
    </location>
</feature>
<accession>K0R5W6</accession>
<dbReference type="Proteomes" id="UP000266841">
    <property type="component" value="Unassembled WGS sequence"/>
</dbReference>
<keyword evidence="3" id="KW-1185">Reference proteome</keyword>
<gene>
    <name evidence="2" type="ORF">THAOC_32510</name>
</gene>
<dbReference type="EMBL" id="AGNL01045552">
    <property type="protein sequence ID" value="EJK48673.1"/>
    <property type="molecule type" value="Genomic_DNA"/>
</dbReference>
<evidence type="ECO:0000313" key="3">
    <source>
        <dbReference type="Proteomes" id="UP000266841"/>
    </source>
</evidence>
<reference evidence="2 3" key="1">
    <citation type="journal article" date="2012" name="Genome Biol.">
        <title>Genome and low-iron response of an oceanic diatom adapted to chronic iron limitation.</title>
        <authorList>
            <person name="Lommer M."/>
            <person name="Specht M."/>
            <person name="Roy A.S."/>
            <person name="Kraemer L."/>
            <person name="Andreson R."/>
            <person name="Gutowska M.A."/>
            <person name="Wolf J."/>
            <person name="Bergner S.V."/>
            <person name="Schilhabel M.B."/>
            <person name="Klostermeier U.C."/>
            <person name="Beiko R.G."/>
            <person name="Rosenstiel P."/>
            <person name="Hippler M."/>
            <person name="Laroche J."/>
        </authorList>
    </citation>
    <scope>NUCLEOTIDE SEQUENCE [LARGE SCALE GENOMIC DNA]</scope>
    <source>
        <strain evidence="2 3">CCMP1005</strain>
    </source>
</reference>
<feature type="compositionally biased region" description="Basic and acidic residues" evidence="1">
    <location>
        <begin position="247"/>
        <end position="258"/>
    </location>
</feature>
<comment type="caution">
    <text evidence="2">The sequence shown here is derived from an EMBL/GenBank/DDBJ whole genome shotgun (WGS) entry which is preliminary data.</text>
</comment>
<evidence type="ECO:0000313" key="2">
    <source>
        <dbReference type="EMBL" id="EJK48673.1"/>
    </source>
</evidence>
<dbReference type="AlphaFoldDB" id="K0R5W6"/>